<keyword evidence="6" id="KW-1185">Reference proteome</keyword>
<dbReference type="SUPFAM" id="SSF52540">
    <property type="entry name" value="P-loop containing nucleoside triphosphate hydrolases"/>
    <property type="match status" value="1"/>
</dbReference>
<evidence type="ECO:0000259" key="4">
    <source>
        <dbReference type="PROSITE" id="PS50893"/>
    </source>
</evidence>
<dbReference type="GO" id="GO:0016887">
    <property type="term" value="F:ATP hydrolysis activity"/>
    <property type="evidence" value="ECO:0007669"/>
    <property type="project" value="InterPro"/>
</dbReference>
<evidence type="ECO:0000256" key="2">
    <source>
        <dbReference type="ARBA" id="ARBA00022741"/>
    </source>
</evidence>
<evidence type="ECO:0000256" key="3">
    <source>
        <dbReference type="ARBA" id="ARBA00022840"/>
    </source>
</evidence>
<feature type="domain" description="ABC transporter" evidence="4">
    <location>
        <begin position="20"/>
        <end position="254"/>
    </location>
</feature>
<dbReference type="PANTHER" id="PTHR42781:SF4">
    <property type="entry name" value="SPERMIDINE_PUTRESCINE IMPORT ATP-BINDING PROTEIN POTA"/>
    <property type="match status" value="1"/>
</dbReference>
<organism evidence="5 6">
    <name type="scientific">Salipiger marinus</name>
    <dbReference type="NCBI Taxonomy" id="555512"/>
    <lineage>
        <taxon>Bacteria</taxon>
        <taxon>Pseudomonadati</taxon>
        <taxon>Pseudomonadota</taxon>
        <taxon>Alphaproteobacteria</taxon>
        <taxon>Rhodobacterales</taxon>
        <taxon>Roseobacteraceae</taxon>
        <taxon>Salipiger</taxon>
    </lineage>
</organism>
<reference evidence="5 6" key="1">
    <citation type="submission" date="2016-10" db="EMBL/GenBank/DDBJ databases">
        <authorList>
            <person name="de Groot N.N."/>
        </authorList>
    </citation>
    <scope>NUCLEOTIDE SEQUENCE [LARGE SCALE GENOMIC DNA]</scope>
    <source>
        <strain evidence="5 6">DSM 26424</strain>
    </source>
</reference>
<dbReference type="GO" id="GO:0015697">
    <property type="term" value="P:quaternary ammonium group transport"/>
    <property type="evidence" value="ECO:0007669"/>
    <property type="project" value="UniProtKB-ARBA"/>
</dbReference>
<dbReference type="SUPFAM" id="SSF50331">
    <property type="entry name" value="MOP-like"/>
    <property type="match status" value="1"/>
</dbReference>
<dbReference type="PROSITE" id="PS00211">
    <property type="entry name" value="ABC_TRANSPORTER_1"/>
    <property type="match status" value="1"/>
</dbReference>
<evidence type="ECO:0000313" key="5">
    <source>
        <dbReference type="EMBL" id="SDI38905.1"/>
    </source>
</evidence>
<protein>
    <submittedName>
        <fullName evidence="5">Iron(III) transport system ATP-binding protein</fullName>
    </submittedName>
</protein>
<dbReference type="AlphaFoldDB" id="A0A1G8K623"/>
<dbReference type="InterPro" id="IPR003439">
    <property type="entry name" value="ABC_transporter-like_ATP-bd"/>
</dbReference>
<evidence type="ECO:0000313" key="6">
    <source>
        <dbReference type="Proteomes" id="UP000199093"/>
    </source>
</evidence>
<dbReference type="PANTHER" id="PTHR42781">
    <property type="entry name" value="SPERMIDINE/PUTRESCINE IMPORT ATP-BINDING PROTEIN POTA"/>
    <property type="match status" value="1"/>
</dbReference>
<dbReference type="GO" id="GO:0022857">
    <property type="term" value="F:transmembrane transporter activity"/>
    <property type="evidence" value="ECO:0007669"/>
    <property type="project" value="InterPro"/>
</dbReference>
<dbReference type="GO" id="GO:0005524">
    <property type="term" value="F:ATP binding"/>
    <property type="evidence" value="ECO:0007669"/>
    <property type="project" value="UniProtKB-KW"/>
</dbReference>
<dbReference type="Proteomes" id="UP000199093">
    <property type="component" value="Unassembled WGS sequence"/>
</dbReference>
<dbReference type="OrthoDB" id="9802264at2"/>
<dbReference type="GO" id="GO:0043190">
    <property type="term" value="C:ATP-binding cassette (ABC) transporter complex"/>
    <property type="evidence" value="ECO:0007669"/>
    <property type="project" value="InterPro"/>
</dbReference>
<sequence length="379" mass="40198">MTDHAAPGPRPGSPRQAQDLRLSDVRKSYGAFTAVHGIDIDVAAGSLVSLIGPSGCGKTTTLRMIAGLEPLSSGRITSGAVVLSDGALSVPPERRDMGMVFQTYALWPHLRVADNVGYGLRRRGMNRTEVAERVRQVLAIVGMDHLADRYPGQLSGGQQQRVALARAVASQPRILLFDEPLSNLDAVLREQMRFEIRRLQQELGITSVYVTHSQDEALALSDRIVVMESGRVVQSGTPTEIYDRPRNAFVAGFIGLSNILDLSSASLNGGVLTGSYHGTPVMAAAGALDRAGGGMRRISVRPTDIRIAGPDAPAKTGVNRLPGTVASTVFTGGLVDTFVAPDADPHALIRVQSAPPAPAGQGMRVTLEFDPARSVALED</sequence>
<dbReference type="Pfam" id="PF08402">
    <property type="entry name" value="TOBE_2"/>
    <property type="match status" value="1"/>
</dbReference>
<dbReference type="InterPro" id="IPR050093">
    <property type="entry name" value="ABC_SmlMolc_Importer"/>
</dbReference>
<accession>A0A1G8K623</accession>
<proteinExistence type="predicted"/>
<dbReference type="InterPro" id="IPR027417">
    <property type="entry name" value="P-loop_NTPase"/>
</dbReference>
<keyword evidence="2" id="KW-0547">Nucleotide-binding</keyword>
<dbReference type="InterPro" id="IPR017871">
    <property type="entry name" value="ABC_transporter-like_CS"/>
</dbReference>
<name>A0A1G8K623_9RHOB</name>
<dbReference type="STRING" id="555512.SAMN04487993_100453"/>
<dbReference type="Gene3D" id="3.40.50.300">
    <property type="entry name" value="P-loop containing nucleotide triphosphate hydrolases"/>
    <property type="match status" value="1"/>
</dbReference>
<keyword evidence="1" id="KW-0813">Transport</keyword>
<dbReference type="PROSITE" id="PS50893">
    <property type="entry name" value="ABC_TRANSPORTER_2"/>
    <property type="match status" value="1"/>
</dbReference>
<dbReference type="InterPro" id="IPR003593">
    <property type="entry name" value="AAA+_ATPase"/>
</dbReference>
<dbReference type="SMART" id="SM00382">
    <property type="entry name" value="AAA"/>
    <property type="match status" value="1"/>
</dbReference>
<dbReference type="InterPro" id="IPR013611">
    <property type="entry name" value="Transp-assoc_OB_typ2"/>
</dbReference>
<dbReference type="InterPro" id="IPR008995">
    <property type="entry name" value="Mo/tungstate-bd_C_term_dom"/>
</dbReference>
<keyword evidence="3 5" id="KW-0067">ATP-binding</keyword>
<gene>
    <name evidence="5" type="ORF">SAMN04487993_100453</name>
</gene>
<dbReference type="Gene3D" id="2.40.50.100">
    <property type="match status" value="1"/>
</dbReference>
<dbReference type="EMBL" id="FNEJ01000004">
    <property type="protein sequence ID" value="SDI38905.1"/>
    <property type="molecule type" value="Genomic_DNA"/>
</dbReference>
<dbReference type="FunFam" id="3.40.50.300:FF:000425">
    <property type="entry name" value="Probable ABC transporter, ATP-binding subunit"/>
    <property type="match status" value="1"/>
</dbReference>
<dbReference type="RefSeq" id="WP_089844771.1">
    <property type="nucleotide sequence ID" value="NZ_FNEJ01000004.1"/>
</dbReference>
<dbReference type="Pfam" id="PF00005">
    <property type="entry name" value="ABC_tran"/>
    <property type="match status" value="1"/>
</dbReference>
<evidence type="ECO:0000256" key="1">
    <source>
        <dbReference type="ARBA" id="ARBA00022448"/>
    </source>
</evidence>